<name>H1XVC4_CALAY</name>
<dbReference type="PROSITE" id="PS00138">
    <property type="entry name" value="SUBTILASE_SER"/>
    <property type="match status" value="1"/>
</dbReference>
<dbReference type="HOGENOM" id="CLU_278079_0_0_0"/>
<dbReference type="EMBL" id="CM001402">
    <property type="protein sequence ID" value="EHO41682.1"/>
    <property type="molecule type" value="Genomic_DNA"/>
</dbReference>
<evidence type="ECO:0000256" key="8">
    <source>
        <dbReference type="SAM" id="Phobius"/>
    </source>
</evidence>
<dbReference type="InterPro" id="IPR000209">
    <property type="entry name" value="Peptidase_S8/S53_dom"/>
</dbReference>
<evidence type="ECO:0000256" key="7">
    <source>
        <dbReference type="RuleBase" id="RU003355"/>
    </source>
</evidence>
<dbReference type="CDD" id="cd07473">
    <property type="entry name" value="Peptidases_S8_Subtilisin_like"/>
    <property type="match status" value="1"/>
</dbReference>
<dbReference type="PROSITE" id="PS00136">
    <property type="entry name" value="SUBTILASE_ASP"/>
    <property type="match status" value="1"/>
</dbReference>
<keyword evidence="8" id="KW-1133">Transmembrane helix</keyword>
<dbReference type="InterPro" id="IPR023828">
    <property type="entry name" value="Peptidase_S8_Ser-AS"/>
</dbReference>
<keyword evidence="8" id="KW-0812">Transmembrane</keyword>
<dbReference type="InterPro" id="IPR013517">
    <property type="entry name" value="FG-GAP"/>
</dbReference>
<dbReference type="Gene3D" id="2.60.40.4070">
    <property type="match status" value="1"/>
</dbReference>
<dbReference type="Proteomes" id="UP000004671">
    <property type="component" value="Chromosome"/>
</dbReference>
<dbReference type="SUPFAM" id="SSF63829">
    <property type="entry name" value="Calcium-dependent phosphotriesterase"/>
    <property type="match status" value="1"/>
</dbReference>
<dbReference type="PANTHER" id="PTHR43399:SF4">
    <property type="entry name" value="CELL WALL-ASSOCIATED PROTEASE"/>
    <property type="match status" value="1"/>
</dbReference>
<dbReference type="InterPro" id="IPR036852">
    <property type="entry name" value="Peptidase_S8/S53_dom_sf"/>
</dbReference>
<dbReference type="SUPFAM" id="SSF52743">
    <property type="entry name" value="Subtilisin-like"/>
    <property type="match status" value="1"/>
</dbReference>
<feature type="domain" description="Peptidase S8/S53" evidence="9">
    <location>
        <begin position="211"/>
        <end position="493"/>
    </location>
</feature>
<feature type="active site" description="Charge relay system" evidence="6">
    <location>
        <position position="296"/>
    </location>
</feature>
<evidence type="ECO:0000313" key="10">
    <source>
        <dbReference type="EMBL" id="APF17589.1"/>
    </source>
</evidence>
<reference evidence="10 13" key="2">
    <citation type="submission" date="2016-11" db="EMBL/GenBank/DDBJ databases">
        <title>Genomic analysis of Caldithrix abyssi and proposal of a novel bacterial phylum Caldithrichaeota.</title>
        <authorList>
            <person name="Kublanov I."/>
            <person name="Sigalova O."/>
            <person name="Gavrilov S."/>
            <person name="Lebedinsky A."/>
            <person name="Ivanova N."/>
            <person name="Daum C."/>
            <person name="Reddy T."/>
            <person name="Klenk H.P."/>
            <person name="Goker M."/>
            <person name="Reva O."/>
            <person name="Miroshnichenko M."/>
            <person name="Kyprides N."/>
            <person name="Woyke T."/>
            <person name="Gelfand M."/>
        </authorList>
    </citation>
    <scope>NUCLEOTIDE SEQUENCE [LARGE SCALE GENOMIC DNA]</scope>
    <source>
        <strain evidence="10 13">LF13</strain>
    </source>
</reference>
<organism evidence="11 12">
    <name type="scientific">Caldithrix abyssi DSM 13497</name>
    <dbReference type="NCBI Taxonomy" id="880073"/>
    <lineage>
        <taxon>Bacteria</taxon>
        <taxon>Pseudomonadati</taxon>
        <taxon>Calditrichota</taxon>
        <taxon>Calditrichia</taxon>
        <taxon>Calditrichales</taxon>
        <taxon>Calditrichaceae</taxon>
        <taxon>Caldithrix</taxon>
    </lineage>
</organism>
<dbReference type="InterPro" id="IPR051048">
    <property type="entry name" value="Peptidase_S8/S53_subtilisin"/>
</dbReference>
<dbReference type="InterPro" id="IPR034204">
    <property type="entry name" value="PfSUB1-like_cat_dom"/>
</dbReference>
<evidence type="ECO:0000256" key="2">
    <source>
        <dbReference type="ARBA" id="ARBA00022670"/>
    </source>
</evidence>
<feature type="active site" description="Charge relay system" evidence="6">
    <location>
        <position position="218"/>
    </location>
</feature>
<dbReference type="AlphaFoldDB" id="H1XVC4"/>
<dbReference type="PANTHER" id="PTHR43399">
    <property type="entry name" value="SUBTILISIN-RELATED"/>
    <property type="match status" value="1"/>
</dbReference>
<dbReference type="PROSITE" id="PS00137">
    <property type="entry name" value="SUBTILASE_HIS"/>
    <property type="match status" value="1"/>
</dbReference>
<dbReference type="GO" id="GO:0006508">
    <property type="term" value="P:proteolysis"/>
    <property type="evidence" value="ECO:0007669"/>
    <property type="project" value="UniProtKB-KW"/>
</dbReference>
<proteinExistence type="inferred from homology"/>
<protein>
    <submittedName>
        <fullName evidence="11">Peptidase S8 and S53 subtilisin kexin sedolisin</fullName>
    </submittedName>
    <submittedName>
        <fullName evidence="10">Subtilase family protein</fullName>
    </submittedName>
</protein>
<dbReference type="GO" id="GO:0004252">
    <property type="term" value="F:serine-type endopeptidase activity"/>
    <property type="evidence" value="ECO:0007669"/>
    <property type="project" value="UniProtKB-UniRule"/>
</dbReference>
<gene>
    <name evidence="10" type="ORF">Cabys_838</name>
    <name evidence="11" type="ORF">Calab_2070</name>
</gene>
<evidence type="ECO:0000259" key="9">
    <source>
        <dbReference type="Pfam" id="PF00082"/>
    </source>
</evidence>
<dbReference type="Pfam" id="PF13517">
    <property type="entry name" value="FG-GAP_3"/>
    <property type="match status" value="1"/>
</dbReference>
<dbReference type="PROSITE" id="PS51892">
    <property type="entry name" value="SUBTILASE"/>
    <property type="match status" value="1"/>
</dbReference>
<evidence type="ECO:0000313" key="11">
    <source>
        <dbReference type="EMBL" id="EHO41682.1"/>
    </source>
</evidence>
<evidence type="ECO:0000256" key="3">
    <source>
        <dbReference type="ARBA" id="ARBA00022729"/>
    </source>
</evidence>
<dbReference type="InterPro" id="IPR022398">
    <property type="entry name" value="Peptidase_S8_His-AS"/>
</dbReference>
<accession>H1XVC4</accession>
<dbReference type="STRING" id="880073.Cabys_838"/>
<evidence type="ECO:0000256" key="6">
    <source>
        <dbReference type="PROSITE-ProRule" id="PRU01240"/>
    </source>
</evidence>
<dbReference type="InParanoid" id="H1XVC4"/>
<evidence type="ECO:0000256" key="1">
    <source>
        <dbReference type="ARBA" id="ARBA00011073"/>
    </source>
</evidence>
<keyword evidence="12" id="KW-1185">Reference proteome</keyword>
<dbReference type="InterPro" id="IPR028994">
    <property type="entry name" value="Integrin_alpha_N"/>
</dbReference>
<dbReference type="SUPFAM" id="SSF69318">
    <property type="entry name" value="Integrin alpha N-terminal domain"/>
    <property type="match status" value="1"/>
</dbReference>
<dbReference type="PRINTS" id="PR00723">
    <property type="entry name" value="SUBTILISIN"/>
</dbReference>
<dbReference type="Pfam" id="PF00082">
    <property type="entry name" value="Peptidase_S8"/>
    <property type="match status" value="1"/>
</dbReference>
<dbReference type="PaxDb" id="880073-Calab_2070"/>
<reference evidence="11 12" key="1">
    <citation type="submission" date="2011-09" db="EMBL/GenBank/DDBJ databases">
        <title>The permanent draft genome of Caldithrix abyssi DSM 13497.</title>
        <authorList>
            <consortium name="US DOE Joint Genome Institute (JGI-PGF)"/>
            <person name="Lucas S."/>
            <person name="Han J."/>
            <person name="Lapidus A."/>
            <person name="Bruce D."/>
            <person name="Goodwin L."/>
            <person name="Pitluck S."/>
            <person name="Peters L."/>
            <person name="Kyrpides N."/>
            <person name="Mavromatis K."/>
            <person name="Ivanova N."/>
            <person name="Mikhailova N."/>
            <person name="Chertkov O."/>
            <person name="Detter J.C."/>
            <person name="Tapia R."/>
            <person name="Han C."/>
            <person name="Land M."/>
            <person name="Hauser L."/>
            <person name="Markowitz V."/>
            <person name="Cheng J.-F."/>
            <person name="Hugenholtz P."/>
            <person name="Woyke T."/>
            <person name="Wu D."/>
            <person name="Spring S."/>
            <person name="Brambilla E."/>
            <person name="Klenk H.-P."/>
            <person name="Eisen J.A."/>
        </authorList>
    </citation>
    <scope>NUCLEOTIDE SEQUENCE [LARGE SCALE GENOMIC DNA]</scope>
    <source>
        <strain evidence="11 12">DSM 13497</strain>
    </source>
</reference>
<feature type="active site" description="Charge relay system" evidence="6">
    <location>
        <position position="458"/>
    </location>
</feature>
<evidence type="ECO:0000256" key="5">
    <source>
        <dbReference type="ARBA" id="ARBA00022825"/>
    </source>
</evidence>
<dbReference type="Gene3D" id="3.40.50.200">
    <property type="entry name" value="Peptidase S8/S53 domain"/>
    <property type="match status" value="1"/>
</dbReference>
<evidence type="ECO:0000256" key="4">
    <source>
        <dbReference type="ARBA" id="ARBA00022801"/>
    </source>
</evidence>
<feature type="transmembrane region" description="Helical" evidence="8">
    <location>
        <begin position="52"/>
        <end position="71"/>
    </location>
</feature>
<evidence type="ECO:0000313" key="13">
    <source>
        <dbReference type="Proteomes" id="UP000183868"/>
    </source>
</evidence>
<comment type="similarity">
    <text evidence="1 6 7">Belongs to the peptidase S8 family.</text>
</comment>
<dbReference type="PROSITE" id="PS00018">
    <property type="entry name" value="EF_HAND_1"/>
    <property type="match status" value="1"/>
</dbReference>
<dbReference type="Proteomes" id="UP000183868">
    <property type="component" value="Chromosome"/>
</dbReference>
<dbReference type="eggNOG" id="COG1404">
    <property type="taxonomic scope" value="Bacteria"/>
</dbReference>
<dbReference type="InterPro" id="IPR023827">
    <property type="entry name" value="Peptidase_S8_Asp-AS"/>
</dbReference>
<dbReference type="OrthoDB" id="9813435at2"/>
<dbReference type="InterPro" id="IPR015500">
    <property type="entry name" value="Peptidase_S8_subtilisin-rel"/>
</dbReference>
<dbReference type="EMBL" id="CP018099">
    <property type="protein sequence ID" value="APF17589.1"/>
    <property type="molecule type" value="Genomic_DNA"/>
</dbReference>
<keyword evidence="5 6" id="KW-0720">Serine protease</keyword>
<dbReference type="InterPro" id="IPR018247">
    <property type="entry name" value="EF_Hand_1_Ca_BS"/>
</dbReference>
<keyword evidence="8" id="KW-0472">Membrane</keyword>
<dbReference type="eggNOG" id="COG1520">
    <property type="taxonomic scope" value="Bacteria"/>
</dbReference>
<keyword evidence="4 6" id="KW-0378">Hydrolase</keyword>
<dbReference type="RefSeq" id="WP_006928855.1">
    <property type="nucleotide sequence ID" value="NZ_CM001402.1"/>
</dbReference>
<dbReference type="KEGG" id="caby:Cabys_838"/>
<keyword evidence="3" id="KW-0732">Signal</keyword>
<evidence type="ECO:0000313" key="12">
    <source>
        <dbReference type="Proteomes" id="UP000004671"/>
    </source>
</evidence>
<sequence>MQLKKKLLRESENLHKSGAASSMVCQTGNISRDYRRDIGAVVNVDFSQSFKVFFLIFVFAVITSAFSQEVFQNQLLVALKRTAQPLPTGKVRLQASLDRPQLSRILQKYRVTRIERWLKSADQNDVYEGIDFTKVYRFYFEKSSSPKLAIKELQALPEVEQVSFEPMVKIAVPIAPVTTSDPYLERQYYLEKIMARYVWRLMDQVEQPEGEILIGIVDTGIDYLHPEMEPVLYINPGEDIDGDGRMTEADLNGLDDDGNGFVDDVRGWDFSYASDSSSGDNDIRPPNSGGYDILSHGTHVAGIAGAMADNGVGISGIARGYKIIGTKHSRDDDLSHGYLYNAYDGILYCAKLGADVINCSWGGQGYYEVAQKLIDMVRQDYGAIVVAAAGNDNNNNDNNHFYPSDLDGVVTVAALGPDDRKASFSNYGHVIDISAPGVGIFSTIHYYKGGYATWQGTSMASPVVAGSIALVKYFFPQLSPDQLVEKVLQAADPLDALNQPYAGLLGSGKVNVYNAIGPHFLPNVAVLQDTLQWDDLNGNGQIDPGESINIRLKLVNKEGWRPAFDVRIVAFAEDSLLHITDSVAVIGDMPQGSEQWSAPGDITIVPDAAHPYGPVKISFIIEGVNEAGEPLREFYEKQLLLSMYQEHFPRSFKMNNAPISVVKASADSTVKLAFINDENQLILLNDAGQVVAPFPIDLGEYHRVPQVVADLDGDGQQEIAVLSNYGKLKVFKTDGSLLLDRDLNEVVYGSFAADDLDGDGQPEIIIATMRKKLHVLALSGEELPGFPVALSSIAPEGVAIGDVNEDGRKEIVVSAFDNTLHLFDRNGAELAGWPVELPGNVKFTPLIAKDRNGAFIGVITKSNQLLLLKPDGSFKLSVNLRADVKMDPFLMDLNRDGLLEFCFVDEENQLIGYDSQNKRYLFRLGAEINSPPLVFYAADQLRLVAVDIKGAVTIFDEAFKPTFYSPVQLPYTLNNFASLADLDGDGDREVVVSGEGRIAALDLPEANSNTLSWSAFLGNEQRTAFFEIDSASATAIVNKGIVPEELALKVFPNPFNASVKINIAGSGLTRREKISLKIFDIRGRLVKTLADNRPAADHLNFFWNGRNEKGQYVSSGVYLLQADVTDHGQIIKRLIYIK</sequence>
<keyword evidence="2 6" id="KW-0645">Protease</keyword>